<keyword evidence="2" id="KW-1185">Reference proteome</keyword>
<reference evidence="1" key="1">
    <citation type="journal article" date="2018" name="DNA Res.">
        <title>Multiple hybrid de novo genome assembly of finger millet, an orphan allotetraploid crop.</title>
        <authorList>
            <person name="Hatakeyama M."/>
            <person name="Aluri S."/>
            <person name="Balachadran M.T."/>
            <person name="Sivarajan S.R."/>
            <person name="Patrignani A."/>
            <person name="Gruter S."/>
            <person name="Poveda L."/>
            <person name="Shimizu-Inatsugi R."/>
            <person name="Baeten J."/>
            <person name="Francoijs K.J."/>
            <person name="Nataraja K.N."/>
            <person name="Reddy Y.A.N."/>
            <person name="Phadnis S."/>
            <person name="Ravikumar R.L."/>
            <person name="Schlapbach R."/>
            <person name="Sreeman S.M."/>
            <person name="Shimizu K.K."/>
        </authorList>
    </citation>
    <scope>NUCLEOTIDE SEQUENCE</scope>
</reference>
<dbReference type="PANTHER" id="PTHR31509">
    <property type="entry name" value="BPS1-LIKE PROTEIN"/>
    <property type="match status" value="1"/>
</dbReference>
<accession>A0AAV5FY27</accession>
<dbReference type="AlphaFoldDB" id="A0AAV5FY27"/>
<reference evidence="1" key="2">
    <citation type="submission" date="2021-12" db="EMBL/GenBank/DDBJ databases">
        <title>Resequencing data analysis of finger millet.</title>
        <authorList>
            <person name="Hatakeyama M."/>
            <person name="Aluri S."/>
            <person name="Balachadran M.T."/>
            <person name="Sivarajan S.R."/>
            <person name="Poveda L."/>
            <person name="Shimizu-Inatsugi R."/>
            <person name="Schlapbach R."/>
            <person name="Sreeman S.M."/>
            <person name="Shimizu K.K."/>
        </authorList>
    </citation>
    <scope>NUCLEOTIDE SEQUENCE</scope>
</reference>
<gene>
    <name evidence="1" type="primary">gb29071</name>
    <name evidence="1" type="ORF">PR202_gb29071</name>
</gene>
<comment type="caution">
    <text evidence="1">The sequence shown here is derived from an EMBL/GenBank/DDBJ whole genome shotgun (WGS) entry which is preliminary data.</text>
</comment>
<organism evidence="1 2">
    <name type="scientific">Eleusine coracana subsp. coracana</name>
    <dbReference type="NCBI Taxonomy" id="191504"/>
    <lineage>
        <taxon>Eukaryota</taxon>
        <taxon>Viridiplantae</taxon>
        <taxon>Streptophyta</taxon>
        <taxon>Embryophyta</taxon>
        <taxon>Tracheophyta</taxon>
        <taxon>Spermatophyta</taxon>
        <taxon>Magnoliopsida</taxon>
        <taxon>Liliopsida</taxon>
        <taxon>Poales</taxon>
        <taxon>Poaceae</taxon>
        <taxon>PACMAD clade</taxon>
        <taxon>Chloridoideae</taxon>
        <taxon>Cynodonteae</taxon>
        <taxon>Eleusininae</taxon>
        <taxon>Eleusine</taxon>
    </lineage>
</organism>
<dbReference type="Proteomes" id="UP001054889">
    <property type="component" value="Unassembled WGS sequence"/>
</dbReference>
<evidence type="ECO:0000313" key="1">
    <source>
        <dbReference type="EMBL" id="GJN39917.1"/>
    </source>
</evidence>
<name>A0AAV5FY27_ELECO</name>
<protein>
    <submittedName>
        <fullName evidence="1">Uncharacterized protein</fullName>
    </submittedName>
</protein>
<evidence type="ECO:0000313" key="2">
    <source>
        <dbReference type="Proteomes" id="UP001054889"/>
    </source>
</evidence>
<dbReference type="EMBL" id="BQKI01000098">
    <property type="protein sequence ID" value="GJN39917.1"/>
    <property type="molecule type" value="Genomic_DNA"/>
</dbReference>
<sequence length="346" mass="37722">MAHGLDGLHRSLSSSSSSFLSAPFLQQAAALLRSLHSQLLHLVQRLHLPPGESWLDEYMDETSRLWDACQLVRAGAAAIDAYCASAARIPAAFASSSSSAAGDATRTTLRRAINAPRRHAVALEQDNRALADARIDPATLRRAINAPRRHAVALEQDNRALADARIDPATLLLDDRSPLEFKLNAFNGFRGVLYALRNASSFLLIILISGTLTCLPTLAAAQSSPPSAAAAHHNRQLFYVSAMARLRQRVAEEMNVLHHHISSPSSGTGIMMYEFRQARAAIDALKADFDKVIAHQEILAERVEIVNGWVGVLRSGAEALIAELDDFFDEIVEGRKMLSDLCSPHR</sequence>
<proteinExistence type="predicted"/>